<evidence type="ECO:0000256" key="7">
    <source>
        <dbReference type="SAM" id="Phobius"/>
    </source>
</evidence>
<feature type="active site" description="Nucleophile" evidence="5">
    <location>
        <position position="539"/>
    </location>
</feature>
<feature type="region of interest" description="Disordered" evidence="6">
    <location>
        <begin position="1"/>
        <end position="129"/>
    </location>
</feature>
<dbReference type="PANTHER" id="PTHR14226:SF66">
    <property type="entry name" value="TRIACYLGLYCEROL LIPASE PTL2"/>
    <property type="match status" value="1"/>
</dbReference>
<evidence type="ECO:0000256" key="5">
    <source>
        <dbReference type="PROSITE-ProRule" id="PRU01161"/>
    </source>
</evidence>
<evidence type="ECO:0000259" key="8">
    <source>
        <dbReference type="PROSITE" id="PS51635"/>
    </source>
</evidence>
<keyword evidence="4 5" id="KW-0443">Lipid metabolism</keyword>
<dbReference type="InterPro" id="IPR050301">
    <property type="entry name" value="NTE"/>
</dbReference>
<feature type="compositionally biased region" description="Acidic residues" evidence="6">
    <location>
        <begin position="1006"/>
        <end position="1015"/>
    </location>
</feature>
<feature type="compositionally biased region" description="Low complexity" evidence="6">
    <location>
        <begin position="187"/>
        <end position="196"/>
    </location>
</feature>
<dbReference type="PANTHER" id="PTHR14226">
    <property type="entry name" value="NEUROPATHY TARGET ESTERASE/SWISS CHEESE D.MELANOGASTER"/>
    <property type="match status" value="1"/>
</dbReference>
<gene>
    <name evidence="9" type="ORF">OC842_006594</name>
</gene>
<feature type="non-terminal residue" evidence="9">
    <location>
        <position position="1099"/>
    </location>
</feature>
<proteinExistence type="inferred from homology"/>
<comment type="caution">
    <text evidence="9">The sequence shown here is derived from an EMBL/GenBank/DDBJ whole genome shotgun (WGS) entry which is preliminary data.</text>
</comment>
<feature type="compositionally biased region" description="Acidic residues" evidence="6">
    <location>
        <begin position="1086"/>
        <end position="1099"/>
    </location>
</feature>
<evidence type="ECO:0000313" key="10">
    <source>
        <dbReference type="Proteomes" id="UP001176521"/>
    </source>
</evidence>
<dbReference type="Pfam" id="PF01734">
    <property type="entry name" value="Patatin"/>
    <property type="match status" value="1"/>
</dbReference>
<feature type="compositionally biased region" description="Basic and acidic residues" evidence="6">
    <location>
        <begin position="942"/>
        <end position="953"/>
    </location>
</feature>
<feature type="compositionally biased region" description="Basic and acidic residues" evidence="6">
    <location>
        <begin position="48"/>
        <end position="63"/>
    </location>
</feature>
<feature type="short sequence motif" description="GXSXG" evidence="5">
    <location>
        <begin position="537"/>
        <end position="541"/>
    </location>
</feature>
<keyword evidence="7" id="KW-0472">Membrane</keyword>
<comment type="similarity">
    <text evidence="1">Belongs to the PLPL family.</text>
</comment>
<dbReference type="GO" id="GO:0004806">
    <property type="term" value="F:triacylglycerol lipase activity"/>
    <property type="evidence" value="ECO:0007669"/>
    <property type="project" value="InterPro"/>
</dbReference>
<feature type="region of interest" description="Disordered" evidence="6">
    <location>
        <begin position="910"/>
        <end position="1099"/>
    </location>
</feature>
<dbReference type="GO" id="GO:0006641">
    <property type="term" value="P:triglyceride metabolic process"/>
    <property type="evidence" value="ECO:0007669"/>
    <property type="project" value="UniProtKB-ARBA"/>
</dbReference>
<feature type="compositionally biased region" description="Basic and acidic residues" evidence="6">
    <location>
        <begin position="1"/>
        <end position="10"/>
    </location>
</feature>
<dbReference type="Pfam" id="PF11815">
    <property type="entry name" value="DUF3336"/>
    <property type="match status" value="1"/>
</dbReference>
<accession>A0AAN6G576</accession>
<feature type="compositionally biased region" description="Low complexity" evidence="6">
    <location>
        <begin position="79"/>
        <end position="91"/>
    </location>
</feature>
<organism evidence="9 10">
    <name type="scientific">Tilletia horrida</name>
    <dbReference type="NCBI Taxonomy" id="155126"/>
    <lineage>
        <taxon>Eukaryota</taxon>
        <taxon>Fungi</taxon>
        <taxon>Dikarya</taxon>
        <taxon>Basidiomycota</taxon>
        <taxon>Ustilaginomycotina</taxon>
        <taxon>Exobasidiomycetes</taxon>
        <taxon>Tilletiales</taxon>
        <taxon>Tilletiaceae</taxon>
        <taxon>Tilletia</taxon>
    </lineage>
</organism>
<feature type="region of interest" description="Disordered" evidence="6">
    <location>
        <begin position="209"/>
        <end position="251"/>
    </location>
</feature>
<keyword evidence="10" id="KW-1185">Reference proteome</keyword>
<protein>
    <recommendedName>
        <fullName evidence="8">PNPLA domain-containing protein</fullName>
    </recommendedName>
</protein>
<comment type="caution">
    <text evidence="5">Lacks conserved residue(s) required for the propagation of feature annotation.</text>
</comment>
<keyword evidence="3 5" id="KW-0442">Lipid degradation</keyword>
<reference evidence="9" key="1">
    <citation type="journal article" date="2023" name="PhytoFront">
        <title>Draft Genome Resources of Seven Strains of Tilletia horrida, Causal Agent of Kernel Smut of Rice.</title>
        <authorList>
            <person name="Khanal S."/>
            <person name="Antony Babu S."/>
            <person name="Zhou X.G."/>
        </authorList>
    </citation>
    <scope>NUCLEOTIDE SEQUENCE</scope>
    <source>
        <strain evidence="9">TX3</strain>
    </source>
</reference>
<dbReference type="CDD" id="cd07232">
    <property type="entry name" value="Pat_PLPL"/>
    <property type="match status" value="1"/>
</dbReference>
<dbReference type="EMBL" id="JAPDMQ010000620">
    <property type="protein sequence ID" value="KAK0522022.1"/>
    <property type="molecule type" value="Genomic_DNA"/>
</dbReference>
<dbReference type="InterPro" id="IPR016035">
    <property type="entry name" value="Acyl_Trfase/lysoPLipase"/>
</dbReference>
<keyword evidence="7" id="KW-0812">Transmembrane</keyword>
<feature type="active site" description="Proton acceptor" evidence="5">
    <location>
        <position position="684"/>
    </location>
</feature>
<keyword evidence="2 5" id="KW-0378">Hydrolase</keyword>
<evidence type="ECO:0000256" key="4">
    <source>
        <dbReference type="ARBA" id="ARBA00023098"/>
    </source>
</evidence>
<name>A0AAN6G576_9BASI</name>
<evidence type="ECO:0000256" key="3">
    <source>
        <dbReference type="ARBA" id="ARBA00022963"/>
    </source>
</evidence>
<feature type="domain" description="PNPLA" evidence="8">
    <location>
        <begin position="506"/>
        <end position="697"/>
    </location>
</feature>
<feature type="transmembrane region" description="Helical" evidence="7">
    <location>
        <begin position="331"/>
        <end position="351"/>
    </location>
</feature>
<feature type="short sequence motif" description="GXGXXG" evidence="5">
    <location>
        <begin position="510"/>
        <end position="515"/>
    </location>
</feature>
<dbReference type="AlphaFoldDB" id="A0AAN6G576"/>
<evidence type="ECO:0000256" key="6">
    <source>
        <dbReference type="SAM" id="MobiDB-lite"/>
    </source>
</evidence>
<dbReference type="PROSITE" id="PS51635">
    <property type="entry name" value="PNPLA"/>
    <property type="match status" value="1"/>
</dbReference>
<feature type="region of interest" description="Disordered" evidence="6">
    <location>
        <begin position="167"/>
        <end position="196"/>
    </location>
</feature>
<dbReference type="InterPro" id="IPR002641">
    <property type="entry name" value="PNPLA_dom"/>
</dbReference>
<evidence type="ECO:0000256" key="1">
    <source>
        <dbReference type="ARBA" id="ARBA00006104"/>
    </source>
</evidence>
<feature type="region of interest" description="Disordered" evidence="6">
    <location>
        <begin position="870"/>
        <end position="891"/>
    </location>
</feature>
<evidence type="ECO:0000256" key="2">
    <source>
        <dbReference type="ARBA" id="ARBA00022801"/>
    </source>
</evidence>
<dbReference type="Proteomes" id="UP001176521">
    <property type="component" value="Unassembled WGS sequence"/>
</dbReference>
<feature type="compositionally biased region" description="Basic and acidic residues" evidence="6">
    <location>
        <begin position="979"/>
        <end position="1003"/>
    </location>
</feature>
<dbReference type="Gene3D" id="3.40.1090.10">
    <property type="entry name" value="Cytosolic phospholipase A2 catalytic domain"/>
    <property type="match status" value="2"/>
</dbReference>
<dbReference type="SUPFAM" id="SSF52151">
    <property type="entry name" value="FabD/lysophospholipase-like"/>
    <property type="match status" value="1"/>
</dbReference>
<evidence type="ECO:0000313" key="9">
    <source>
        <dbReference type="EMBL" id="KAK0522022.1"/>
    </source>
</evidence>
<dbReference type="GO" id="GO:0016042">
    <property type="term" value="P:lipid catabolic process"/>
    <property type="evidence" value="ECO:0007669"/>
    <property type="project" value="UniProtKB-UniRule"/>
</dbReference>
<sequence length="1099" mass="121922">MSSSVQDRRSSLKHMRLRNLLGGHDSKNRAAATAADDSDSPAEGGDALAHRPDIAYARNELRSQIRQAKHGKGAHHGDQQQQQQQQQQQYQSLHQHRNLDVNRSSVTEPRSPGGGAWSTSYDTREPHPLVNEVFPEPRHIAAFAEALRVDLGQQDVIAPSLLLADDHTGVRTPRSGFMSPREEYRDGLGASPASGSSLVGALWSRLPFGRHESAPTTPPSASPPSKALPRTPSPLDQAGSEDGAGRGSAAQLNLDSSLSFDQQDEDRALLNSTVGQEPSLTKTSHPRNVGRISAASDFAPVNERVRRRSKSRRRRVDSGGREGFLYQVLRFPLLVCIFLVIGTEFLLYVLVRQLVNLVEYLIAFRGKKGKLRKKLRAAQTWEEWKTAALDLDNHLGLQRWKEEDASGLYDWILVKKVVASLRTHRSKKDAEKVMEVLELCLKNNFAGVENFKLFSQTYFGSKNLVERFATEAEESLRYIHETDKISNEEKRSFYRRVAKNMGKSALCLSGGGSFGYYHIGVVRALLDANLLPKIISGTSAGGLIAALACTRTDEELKELLVPALADRITACEEPLRVWALRAYKTGARFDTVAWASKATFFTRGSTTFLEAYQRTGKILNVSVIPADRHSPVKLLNHLTSPHCIIWSALLASAAVPGLMNPVCLMQKTKDGAAIPYNLGHRFKDGSLRVDIPLEELHALFQVNYPIGKLQLNNGPLLVQQLKEGFYTVSQVNPHIHLFHFAPQGTPGRPVAHRRGKGWRGGFILSAVEHVLKLHLAMNFKIIRDLDLLPRLLGTDWSSVFLQRFTGAVTIIPRTRFLDWIRILSDPDRKELARMLRISQIVTFPKLHMIENRVRLENAVEAGRRACRRAARARQLQDGGSTPVTPSEGVARPVLNTLPSYLGSDTDHDDFFISSRRRSSHETAQGSRSRLREMHELTGVYDDDGRASSAREGDSAQLDRGQRRQLRGAGTDEEAGTSEDGDRKASDGGMAERKSRPTWLDRGDVLNSDEEGEQEADGASGDVRDRNGHSRGIQPNQRGGEHGTRGRTWSFARASAAFRNTFSPTKVDSPAGTELDRVELPPSRVELEEETSSGEEDDEV</sequence>
<dbReference type="InterPro" id="IPR021771">
    <property type="entry name" value="Triacylglycerol_lipase_N"/>
</dbReference>
<keyword evidence="7" id="KW-1133">Transmembrane helix</keyword>